<keyword evidence="4 6" id="KW-1133">Transmembrane helix</keyword>
<evidence type="ECO:0000313" key="7">
    <source>
        <dbReference type="EMBL" id="PRR82263.1"/>
    </source>
</evidence>
<reference evidence="7 8" key="1">
    <citation type="submission" date="2018-03" db="EMBL/GenBank/DDBJ databases">
        <title>Genome sequence of Clostridium vincentii DSM 10228.</title>
        <authorList>
            <person name="Poehlein A."/>
            <person name="Daniel R."/>
        </authorList>
    </citation>
    <scope>NUCLEOTIDE SEQUENCE [LARGE SCALE GENOMIC DNA]</scope>
    <source>
        <strain evidence="7 8">DSM 10228</strain>
    </source>
</reference>
<feature type="transmembrane region" description="Helical" evidence="6">
    <location>
        <begin position="7"/>
        <end position="26"/>
    </location>
</feature>
<dbReference type="SUPFAM" id="SSF140478">
    <property type="entry name" value="LemA-like"/>
    <property type="match status" value="1"/>
</dbReference>
<keyword evidence="8" id="KW-1185">Reference proteome</keyword>
<evidence type="ECO:0000256" key="1">
    <source>
        <dbReference type="ARBA" id="ARBA00004167"/>
    </source>
</evidence>
<dbReference type="Proteomes" id="UP000239471">
    <property type="component" value="Unassembled WGS sequence"/>
</dbReference>
<evidence type="ECO:0000256" key="4">
    <source>
        <dbReference type="ARBA" id="ARBA00022989"/>
    </source>
</evidence>
<keyword evidence="3 6" id="KW-0812">Transmembrane</keyword>
<accession>A0A2T0BEK8</accession>
<sequence length="192" mass="21231">MKKGMKILIIVIVAILVITLPLISNYNSLVTLNQSADNSYADIDTQLQRRSDLIPNLVSTVKGYAIQEKDVFTDIADARAKLAGAGNVSDKANADSELSGSLSRLLVVVEAYPDLKSNQNFRDLSIQLEGTENRISIAREDYNASVTEYNTKRRKFPSNLTASMFGFEEKDLYKASEGAKELPTVDFTTKNE</sequence>
<name>A0A2T0BEK8_9CLOT</name>
<dbReference type="PANTHER" id="PTHR34478">
    <property type="entry name" value="PROTEIN LEMA"/>
    <property type="match status" value="1"/>
</dbReference>
<comment type="similarity">
    <text evidence="2">Belongs to the LemA family.</text>
</comment>
<evidence type="ECO:0000256" key="6">
    <source>
        <dbReference type="SAM" id="Phobius"/>
    </source>
</evidence>
<dbReference type="InterPro" id="IPR007156">
    <property type="entry name" value="MamQ_LemA"/>
</dbReference>
<evidence type="ECO:0000313" key="8">
    <source>
        <dbReference type="Proteomes" id="UP000239471"/>
    </source>
</evidence>
<gene>
    <name evidence="7" type="ORF">CLVI_19230</name>
</gene>
<dbReference type="Gene3D" id="1.20.1440.20">
    <property type="entry name" value="LemA-like domain"/>
    <property type="match status" value="1"/>
</dbReference>
<evidence type="ECO:0000256" key="2">
    <source>
        <dbReference type="ARBA" id="ARBA00008854"/>
    </source>
</evidence>
<evidence type="ECO:0000256" key="3">
    <source>
        <dbReference type="ARBA" id="ARBA00022692"/>
    </source>
</evidence>
<dbReference type="Pfam" id="PF04011">
    <property type="entry name" value="LemA"/>
    <property type="match status" value="1"/>
</dbReference>
<dbReference type="AlphaFoldDB" id="A0A2T0BEK8"/>
<dbReference type="RefSeq" id="WP_106059897.1">
    <property type="nucleotide sequence ID" value="NZ_PVXQ01000018.1"/>
</dbReference>
<organism evidence="7 8">
    <name type="scientific">Clostridium vincentii</name>
    <dbReference type="NCBI Taxonomy" id="52704"/>
    <lineage>
        <taxon>Bacteria</taxon>
        <taxon>Bacillati</taxon>
        <taxon>Bacillota</taxon>
        <taxon>Clostridia</taxon>
        <taxon>Eubacteriales</taxon>
        <taxon>Clostridiaceae</taxon>
        <taxon>Clostridium</taxon>
    </lineage>
</organism>
<keyword evidence="5 6" id="KW-0472">Membrane</keyword>
<dbReference type="OrthoDB" id="9804152at2"/>
<dbReference type="GO" id="GO:0016020">
    <property type="term" value="C:membrane"/>
    <property type="evidence" value="ECO:0007669"/>
    <property type="project" value="UniProtKB-SubCell"/>
</dbReference>
<comment type="caution">
    <text evidence="7">The sequence shown here is derived from an EMBL/GenBank/DDBJ whole genome shotgun (WGS) entry which is preliminary data.</text>
</comment>
<dbReference type="InterPro" id="IPR023353">
    <property type="entry name" value="LemA-like_dom_sf"/>
</dbReference>
<protein>
    <submittedName>
        <fullName evidence="7">LemA family protein</fullName>
    </submittedName>
</protein>
<comment type="subcellular location">
    <subcellularLocation>
        <location evidence="1">Membrane</location>
        <topology evidence="1">Single-pass membrane protein</topology>
    </subcellularLocation>
</comment>
<dbReference type="EMBL" id="PVXQ01000018">
    <property type="protein sequence ID" value="PRR82263.1"/>
    <property type="molecule type" value="Genomic_DNA"/>
</dbReference>
<evidence type="ECO:0000256" key="5">
    <source>
        <dbReference type="ARBA" id="ARBA00023136"/>
    </source>
</evidence>
<proteinExistence type="inferred from homology"/>
<dbReference type="PANTHER" id="PTHR34478:SF2">
    <property type="entry name" value="MEMBRANE PROTEIN"/>
    <property type="match status" value="1"/>
</dbReference>